<sequence length="159" mass="18176">MSTLFSSVIHSQTQTVLTTPLLTINEGPFSISNRPIAGMVQSYTHFQPEVEEKSLLEKLAGPLKTTKNQFTDKENLESKFVEIFDGLLEKDTVSNIESDEEEEYTTYSSRKRQPLALLDPTLDVVRSQREIRMQTMHRDDARNTLLNKPTHPQIQTLPN</sequence>
<dbReference type="AlphaFoldDB" id="A0A162NAM8"/>
<feature type="compositionally biased region" description="Polar residues" evidence="1">
    <location>
        <begin position="144"/>
        <end position="159"/>
    </location>
</feature>
<accession>A0A162NAM8</accession>
<evidence type="ECO:0000256" key="1">
    <source>
        <dbReference type="SAM" id="MobiDB-lite"/>
    </source>
</evidence>
<dbReference type="EMBL" id="KV440983">
    <property type="protein sequence ID" value="OAD72638.1"/>
    <property type="molecule type" value="Genomic_DNA"/>
</dbReference>
<dbReference type="InParanoid" id="A0A162NAM8"/>
<evidence type="ECO:0000313" key="2">
    <source>
        <dbReference type="EMBL" id="OAD72638.1"/>
    </source>
</evidence>
<dbReference type="GeneID" id="28992639"/>
<reference evidence="3" key="1">
    <citation type="submission" date="2015-06" db="EMBL/GenBank/DDBJ databases">
        <title>Expansion of signal transduction pathways in fungi by whole-genome duplication.</title>
        <authorList>
            <consortium name="DOE Joint Genome Institute"/>
            <person name="Corrochano L.M."/>
            <person name="Kuo A."/>
            <person name="Marcet-Houben M."/>
            <person name="Polaino S."/>
            <person name="Salamov A."/>
            <person name="Villalobos J.M."/>
            <person name="Alvarez M.I."/>
            <person name="Avalos J."/>
            <person name="Benito E.P."/>
            <person name="Benoit I."/>
            <person name="Burger G."/>
            <person name="Camino L.P."/>
            <person name="Canovas D."/>
            <person name="Cerda-Olmedo E."/>
            <person name="Cheng J.-F."/>
            <person name="Dominguez A."/>
            <person name="Elias M."/>
            <person name="Eslava A.P."/>
            <person name="Glaser F."/>
            <person name="Grimwood J."/>
            <person name="Gutierrez G."/>
            <person name="Heitman J."/>
            <person name="Henrissat B."/>
            <person name="Iturriaga E.A."/>
            <person name="Lang B.F."/>
            <person name="Lavin J.L."/>
            <person name="Lee S."/>
            <person name="Li W."/>
            <person name="Lindquist E."/>
            <person name="Lopez-Garcia S."/>
            <person name="Luque E.M."/>
            <person name="Marcos A.T."/>
            <person name="Martin J."/>
            <person name="McCluskey K."/>
            <person name="Medina H.R."/>
            <person name="Miralles-Duran A."/>
            <person name="Miyazaki A."/>
            <person name="Munoz-Torres E."/>
            <person name="Oguiza J.A."/>
            <person name="Ohm R."/>
            <person name="Olmedo M."/>
            <person name="Orejas M."/>
            <person name="Ortiz-Castellanos L."/>
            <person name="Pisabarro A.G."/>
            <person name="Rodriguez-Romero J."/>
            <person name="Ruiz-Herrera J."/>
            <person name="Ruiz-Vazquez R."/>
            <person name="Sanz C."/>
            <person name="Schackwitz W."/>
            <person name="Schmutz J."/>
            <person name="Shahriari M."/>
            <person name="Shelest E."/>
            <person name="Silva-Franco F."/>
            <person name="Soanes D."/>
            <person name="Syed K."/>
            <person name="Tagua V.G."/>
            <person name="Talbot N.J."/>
            <person name="Thon M."/>
            <person name="De vries R.P."/>
            <person name="Wiebenga A."/>
            <person name="Yadav J.S."/>
            <person name="Braun E.L."/>
            <person name="Baker S."/>
            <person name="Garre V."/>
            <person name="Horwitz B."/>
            <person name="Torres-Martinez S."/>
            <person name="Idnurm A."/>
            <person name="Herrera-Estrella A."/>
            <person name="Gabaldon T."/>
            <person name="Grigoriev I.V."/>
        </authorList>
    </citation>
    <scope>NUCLEOTIDE SEQUENCE [LARGE SCALE GENOMIC DNA]</scope>
    <source>
        <strain evidence="3">NRRL 1555(-)</strain>
    </source>
</reference>
<name>A0A162NAM8_PHYB8</name>
<proteinExistence type="predicted"/>
<keyword evidence="3" id="KW-1185">Reference proteome</keyword>
<dbReference type="VEuPathDB" id="FungiDB:PHYBLDRAFT_146823"/>
<dbReference type="RefSeq" id="XP_018290678.1">
    <property type="nucleotide sequence ID" value="XM_018431733.1"/>
</dbReference>
<gene>
    <name evidence="2" type="ORF">PHYBLDRAFT_146823</name>
</gene>
<dbReference type="Proteomes" id="UP000077315">
    <property type="component" value="Unassembled WGS sequence"/>
</dbReference>
<feature type="region of interest" description="Disordered" evidence="1">
    <location>
        <begin position="136"/>
        <end position="159"/>
    </location>
</feature>
<protein>
    <submittedName>
        <fullName evidence="2">Uncharacterized protein</fullName>
    </submittedName>
</protein>
<organism evidence="2 3">
    <name type="scientific">Phycomyces blakesleeanus (strain ATCC 8743b / DSM 1359 / FGSC 10004 / NBRC 33097 / NRRL 1555)</name>
    <dbReference type="NCBI Taxonomy" id="763407"/>
    <lineage>
        <taxon>Eukaryota</taxon>
        <taxon>Fungi</taxon>
        <taxon>Fungi incertae sedis</taxon>
        <taxon>Mucoromycota</taxon>
        <taxon>Mucoromycotina</taxon>
        <taxon>Mucoromycetes</taxon>
        <taxon>Mucorales</taxon>
        <taxon>Phycomycetaceae</taxon>
        <taxon>Phycomyces</taxon>
    </lineage>
</organism>
<evidence type="ECO:0000313" key="3">
    <source>
        <dbReference type="Proteomes" id="UP000077315"/>
    </source>
</evidence>